<keyword evidence="1" id="KW-1133">Transmembrane helix</keyword>
<gene>
    <name evidence="3" type="primary">LOC112279746</name>
    <name evidence="2" type="ORF">PHYPA_004365</name>
</gene>
<evidence type="ECO:0000313" key="3">
    <source>
        <dbReference type="EnsemblPlants" id="Pp3c3_13040V3.1"/>
    </source>
</evidence>
<organism evidence="2">
    <name type="scientific">Physcomitrium patens</name>
    <name type="common">Spreading-leaved earth moss</name>
    <name type="synonym">Physcomitrella patens</name>
    <dbReference type="NCBI Taxonomy" id="3218"/>
    <lineage>
        <taxon>Eukaryota</taxon>
        <taxon>Viridiplantae</taxon>
        <taxon>Streptophyta</taxon>
        <taxon>Embryophyta</taxon>
        <taxon>Bryophyta</taxon>
        <taxon>Bryophytina</taxon>
        <taxon>Bryopsida</taxon>
        <taxon>Funariidae</taxon>
        <taxon>Funariales</taxon>
        <taxon>Funariaceae</taxon>
        <taxon>Physcomitrium</taxon>
    </lineage>
</organism>
<keyword evidence="1" id="KW-0472">Membrane</keyword>
<dbReference type="EnsemblPlants" id="Pp3c3_13040V3.2">
    <property type="protein sequence ID" value="Pp3c3_13040V3.2"/>
    <property type="gene ID" value="Pp3c3_13040"/>
</dbReference>
<reference evidence="2 4" key="2">
    <citation type="journal article" date="2018" name="Plant J.">
        <title>The Physcomitrella patens chromosome-scale assembly reveals moss genome structure and evolution.</title>
        <authorList>
            <person name="Lang D."/>
            <person name="Ullrich K.K."/>
            <person name="Murat F."/>
            <person name="Fuchs J."/>
            <person name="Jenkins J."/>
            <person name="Haas F.B."/>
            <person name="Piednoel M."/>
            <person name="Gundlach H."/>
            <person name="Van Bel M."/>
            <person name="Meyberg R."/>
            <person name="Vives C."/>
            <person name="Morata J."/>
            <person name="Symeonidi A."/>
            <person name="Hiss M."/>
            <person name="Muchero W."/>
            <person name="Kamisugi Y."/>
            <person name="Saleh O."/>
            <person name="Blanc G."/>
            <person name="Decker E.L."/>
            <person name="van Gessel N."/>
            <person name="Grimwood J."/>
            <person name="Hayes R.D."/>
            <person name="Graham S.W."/>
            <person name="Gunter L.E."/>
            <person name="McDaniel S.F."/>
            <person name="Hoernstein S.N.W."/>
            <person name="Larsson A."/>
            <person name="Li F.W."/>
            <person name="Perroud P.F."/>
            <person name="Phillips J."/>
            <person name="Ranjan P."/>
            <person name="Rokshar D.S."/>
            <person name="Rothfels C.J."/>
            <person name="Schneider L."/>
            <person name="Shu S."/>
            <person name="Stevenson D.W."/>
            <person name="Thummler F."/>
            <person name="Tillich M."/>
            <person name="Villarreal Aguilar J.C."/>
            <person name="Widiez T."/>
            <person name="Wong G.K."/>
            <person name="Wymore A."/>
            <person name="Zhang Y."/>
            <person name="Zimmer A.D."/>
            <person name="Quatrano R.S."/>
            <person name="Mayer K.F.X."/>
            <person name="Goodstein D."/>
            <person name="Casacuberta J.M."/>
            <person name="Vandepoele K."/>
            <person name="Reski R."/>
            <person name="Cuming A.C."/>
            <person name="Tuskan G.A."/>
            <person name="Maumus F."/>
            <person name="Salse J."/>
            <person name="Schmutz J."/>
            <person name="Rensing S.A."/>
        </authorList>
    </citation>
    <scope>NUCLEOTIDE SEQUENCE [LARGE SCALE GENOMIC DNA]</scope>
    <source>
        <strain evidence="3 4">cv. Gransden 2004</strain>
    </source>
</reference>
<dbReference type="EMBL" id="ABEU02000003">
    <property type="protein sequence ID" value="PNR57371.1"/>
    <property type="molecule type" value="Genomic_DNA"/>
</dbReference>
<keyword evidence="1" id="KW-0812">Transmembrane</keyword>
<name>A0A2K1KUB9_PHYPA</name>
<dbReference type="KEGG" id="ppp:112279746"/>
<reference evidence="3" key="3">
    <citation type="submission" date="2020-12" db="UniProtKB">
        <authorList>
            <consortium name="EnsemblPlants"/>
        </authorList>
    </citation>
    <scope>IDENTIFICATION</scope>
</reference>
<dbReference type="GeneID" id="112279746"/>
<dbReference type="AlphaFoldDB" id="A0A2K1KUB9"/>
<evidence type="ECO:0000256" key="1">
    <source>
        <dbReference type="SAM" id="Phobius"/>
    </source>
</evidence>
<protein>
    <submittedName>
        <fullName evidence="2 3">Uncharacterized protein</fullName>
    </submittedName>
</protein>
<evidence type="ECO:0000313" key="2">
    <source>
        <dbReference type="EMBL" id="PNR57371.1"/>
    </source>
</evidence>
<evidence type="ECO:0000313" key="4">
    <source>
        <dbReference type="Proteomes" id="UP000006727"/>
    </source>
</evidence>
<feature type="transmembrane region" description="Helical" evidence="1">
    <location>
        <begin position="40"/>
        <end position="61"/>
    </location>
</feature>
<proteinExistence type="predicted"/>
<dbReference type="EnsemblPlants" id="Pp3c3_13040V3.1">
    <property type="protein sequence ID" value="Pp3c3_13040V3.1"/>
    <property type="gene ID" value="Pp3c3_13040"/>
</dbReference>
<reference evidence="2 4" key="1">
    <citation type="journal article" date="2008" name="Science">
        <title>The Physcomitrella genome reveals evolutionary insights into the conquest of land by plants.</title>
        <authorList>
            <person name="Rensing S."/>
            <person name="Lang D."/>
            <person name="Zimmer A."/>
            <person name="Terry A."/>
            <person name="Salamov A."/>
            <person name="Shapiro H."/>
            <person name="Nishiyama T."/>
            <person name="Perroud P.-F."/>
            <person name="Lindquist E."/>
            <person name="Kamisugi Y."/>
            <person name="Tanahashi T."/>
            <person name="Sakakibara K."/>
            <person name="Fujita T."/>
            <person name="Oishi K."/>
            <person name="Shin-I T."/>
            <person name="Kuroki Y."/>
            <person name="Toyoda A."/>
            <person name="Suzuki Y."/>
            <person name="Hashimoto A."/>
            <person name="Yamaguchi K."/>
            <person name="Sugano A."/>
            <person name="Kohara Y."/>
            <person name="Fujiyama A."/>
            <person name="Anterola A."/>
            <person name="Aoki S."/>
            <person name="Ashton N."/>
            <person name="Barbazuk W.B."/>
            <person name="Barker E."/>
            <person name="Bennetzen J."/>
            <person name="Bezanilla M."/>
            <person name="Blankenship R."/>
            <person name="Cho S.H."/>
            <person name="Dutcher S."/>
            <person name="Estelle M."/>
            <person name="Fawcett J.A."/>
            <person name="Gundlach H."/>
            <person name="Hanada K."/>
            <person name="Heyl A."/>
            <person name="Hicks K.A."/>
            <person name="Hugh J."/>
            <person name="Lohr M."/>
            <person name="Mayer K."/>
            <person name="Melkozernov A."/>
            <person name="Murata T."/>
            <person name="Nelson D."/>
            <person name="Pils B."/>
            <person name="Prigge M."/>
            <person name="Reiss B."/>
            <person name="Renner T."/>
            <person name="Rombauts S."/>
            <person name="Rushton P."/>
            <person name="Sanderfoot A."/>
            <person name="Schween G."/>
            <person name="Shiu S.-H."/>
            <person name="Stueber K."/>
            <person name="Theodoulou F.L."/>
            <person name="Tu H."/>
            <person name="Van de Peer Y."/>
            <person name="Verrier P.J."/>
            <person name="Waters E."/>
            <person name="Wood A."/>
            <person name="Yang L."/>
            <person name="Cove D."/>
            <person name="Cuming A."/>
            <person name="Hasebe M."/>
            <person name="Lucas S."/>
            <person name="Mishler D.B."/>
            <person name="Reski R."/>
            <person name="Grigoriev I."/>
            <person name="Quatrano R.S."/>
            <person name="Boore J.L."/>
        </authorList>
    </citation>
    <scope>NUCLEOTIDE SEQUENCE [LARGE SCALE GENOMIC DNA]</scope>
    <source>
        <strain evidence="3 4">cv. Gransden 2004</strain>
    </source>
</reference>
<dbReference type="Gramene" id="Pp3c3_13040V3.2">
    <property type="protein sequence ID" value="Pp3c3_13040V3.2"/>
    <property type="gene ID" value="Pp3c3_13040"/>
</dbReference>
<keyword evidence="4" id="KW-1185">Reference proteome</keyword>
<dbReference type="PaxDb" id="3218-PP1S161_102V6.1"/>
<dbReference type="Gramene" id="Pp3c3_13040V3.1">
    <property type="protein sequence ID" value="Pp3c3_13040V3.1"/>
    <property type="gene ID" value="Pp3c3_13040"/>
</dbReference>
<sequence length="126" mass="13995">MTPSKRSGRIELTSLGDWSDISDVFSLYEFELHDKIVMHFWVYVAEVVSVGIKVVFFWALVYMDIDNGAGGAADDEGIVGNHAPAPPIQQEPADFLVDFLQELPDVTRVIAEALITLPKVDTENEN</sequence>
<dbReference type="Proteomes" id="UP000006727">
    <property type="component" value="Chromosome 3"/>
</dbReference>
<dbReference type="RefSeq" id="XP_024370186.1">
    <property type="nucleotide sequence ID" value="XM_024514418.2"/>
</dbReference>
<accession>A0A2K1KUB9</accession>